<evidence type="ECO:0000313" key="10">
    <source>
        <dbReference type="Proteomes" id="UP000321533"/>
    </source>
</evidence>
<accession>A0A5B8VEU0</accession>
<evidence type="ECO:0000256" key="5">
    <source>
        <dbReference type="ARBA" id="ARBA00023136"/>
    </source>
</evidence>
<sequence length="802" mass="89246">MFQNYLKIALRNLKRNKTYALLNVLGLTVGIGACLLVFLVIQYETSFDNFHNNKENIYRIGSEFHNQDGVSYSSGVAFPVGAALRVDFPQIKQVASILKSGGDQVTIEDATGKTLKKFSEPELYFAEPSFFSMFNFPFLAGSAKSLSEPNTVVLSQAIAEKYFGDWKTAVGKTIKYQNKDIFKVTGVIKNAPANTDFPLEVVISYITYTNANKERLTDWVSTYGQHSTFVELPQEFTAAKLNAALPAFTKKHKPDEYSKDGYIAQPLTEIHFDDRFGNYRGQTFSKELITALLLIGIFLIVVACVNFINLATAQAVNRSKEVGVRKVLGSSRKQLAFQFLSETAIITIFALLAAIAVAAATLPFLNKLLETKMILSFADDPVLLLFLFVVAILVIVLSGLYPAMILSGFNPITALKSKITSKMAGGISLRRGLVILQFTIAHVLIIGTLIVVSQADYFRNASLGFDKAAIINVYIPGDSLSRSKIDYLNNQLSKNSNVESVSFSFASPSDNSNWQSDFKYDHAARSTDFSANLKWADENYFKLYGLEFVAGRPYYPSDTVREFVVNETLLRKLGITNPKDAIGKQIDFWDGGHVANIVGVVKDFNAYSLKEPMAPVVLSTWKDVYQMASIKIKPGKEKETLAAVEKIWNEIYPSYVYSYQFLDEKIAGFYKQENQLAELYQLFAGIAIFISCLGLYGLISFMVVQRTKEVGIRKVLGASVSNIIFLLSKEFTILILIAFAVAAPLAWYFMHQWLQDYTYRITPGIGIFLSAILASVVIAWITVGYRAIKAAIANPVKSLRTE</sequence>
<gene>
    <name evidence="9" type="ORF">FRZ67_22880</name>
</gene>
<evidence type="ECO:0000256" key="6">
    <source>
        <dbReference type="SAM" id="Phobius"/>
    </source>
</evidence>
<dbReference type="GO" id="GO:0022857">
    <property type="term" value="F:transmembrane transporter activity"/>
    <property type="evidence" value="ECO:0007669"/>
    <property type="project" value="TreeGrafter"/>
</dbReference>
<feature type="transmembrane region" description="Helical" evidence="6">
    <location>
        <begin position="761"/>
        <end position="783"/>
    </location>
</feature>
<dbReference type="AlphaFoldDB" id="A0A5B8VEU0"/>
<feature type="transmembrane region" description="Helical" evidence="6">
    <location>
        <begin position="288"/>
        <end position="310"/>
    </location>
</feature>
<protein>
    <submittedName>
        <fullName evidence="9">FtsX-like permease family protein</fullName>
    </submittedName>
</protein>
<dbReference type="OrthoDB" id="1451596at2"/>
<dbReference type="RefSeq" id="WP_147192880.1">
    <property type="nucleotide sequence ID" value="NZ_CP042435.1"/>
</dbReference>
<evidence type="ECO:0000259" key="7">
    <source>
        <dbReference type="Pfam" id="PF02687"/>
    </source>
</evidence>
<dbReference type="InterPro" id="IPR025857">
    <property type="entry name" value="MacB_PCD"/>
</dbReference>
<dbReference type="KEGG" id="pgin:FRZ67_22880"/>
<reference evidence="9 10" key="1">
    <citation type="journal article" date="2016" name="Int. J. Syst. Evol. Microbiol.">
        <title>Panacibacter ginsenosidivorans gen. nov., sp. nov., with ginsenoside converting activity isolated from soil of a ginseng field.</title>
        <authorList>
            <person name="Siddiqi M.Z."/>
            <person name="Muhammad Shafi S."/>
            <person name="Choi K.D."/>
            <person name="Im W.T."/>
        </authorList>
    </citation>
    <scope>NUCLEOTIDE SEQUENCE [LARGE SCALE GENOMIC DNA]</scope>
    <source>
        <strain evidence="9 10">Gsoil1550</strain>
    </source>
</reference>
<feature type="domain" description="ABC3 transporter permease C-terminal" evidence="7">
    <location>
        <begin position="294"/>
        <end position="411"/>
    </location>
</feature>
<keyword evidence="10" id="KW-1185">Reference proteome</keyword>
<feature type="transmembrane region" description="Helical" evidence="6">
    <location>
        <begin position="433"/>
        <end position="452"/>
    </location>
</feature>
<feature type="transmembrane region" description="Helical" evidence="6">
    <location>
        <begin position="20"/>
        <end position="41"/>
    </location>
</feature>
<dbReference type="Pfam" id="PF12704">
    <property type="entry name" value="MacB_PCD"/>
    <property type="match status" value="2"/>
</dbReference>
<evidence type="ECO:0000256" key="2">
    <source>
        <dbReference type="ARBA" id="ARBA00022475"/>
    </source>
</evidence>
<feature type="domain" description="ABC3 transporter permease C-terminal" evidence="7">
    <location>
        <begin position="682"/>
        <end position="795"/>
    </location>
</feature>
<evidence type="ECO:0000313" key="9">
    <source>
        <dbReference type="EMBL" id="QEC70004.1"/>
    </source>
</evidence>
<feature type="domain" description="MacB-like periplasmic core" evidence="8">
    <location>
        <begin position="441"/>
        <end position="641"/>
    </location>
</feature>
<dbReference type="PANTHER" id="PTHR30572">
    <property type="entry name" value="MEMBRANE COMPONENT OF TRANSPORTER-RELATED"/>
    <property type="match status" value="1"/>
</dbReference>
<keyword evidence="5 6" id="KW-0472">Membrane</keyword>
<evidence type="ECO:0000256" key="1">
    <source>
        <dbReference type="ARBA" id="ARBA00004651"/>
    </source>
</evidence>
<evidence type="ECO:0000259" key="8">
    <source>
        <dbReference type="Pfam" id="PF12704"/>
    </source>
</evidence>
<dbReference type="InterPro" id="IPR003838">
    <property type="entry name" value="ABC3_permease_C"/>
</dbReference>
<proteinExistence type="predicted"/>
<dbReference type="PANTHER" id="PTHR30572:SF18">
    <property type="entry name" value="ABC-TYPE MACROLIDE FAMILY EXPORT SYSTEM PERMEASE COMPONENT 2"/>
    <property type="match status" value="1"/>
</dbReference>
<keyword evidence="4 6" id="KW-1133">Transmembrane helix</keyword>
<feature type="transmembrane region" description="Helical" evidence="6">
    <location>
        <begin position="335"/>
        <end position="362"/>
    </location>
</feature>
<evidence type="ECO:0000256" key="3">
    <source>
        <dbReference type="ARBA" id="ARBA00022692"/>
    </source>
</evidence>
<dbReference type="PROSITE" id="PS51257">
    <property type="entry name" value="PROKAR_LIPOPROTEIN"/>
    <property type="match status" value="1"/>
</dbReference>
<keyword evidence="2" id="KW-1003">Cell membrane</keyword>
<feature type="transmembrane region" description="Helical" evidence="6">
    <location>
        <begin position="679"/>
        <end position="704"/>
    </location>
</feature>
<dbReference type="EMBL" id="CP042435">
    <property type="protein sequence ID" value="QEC70004.1"/>
    <property type="molecule type" value="Genomic_DNA"/>
</dbReference>
<evidence type="ECO:0000256" key="4">
    <source>
        <dbReference type="ARBA" id="ARBA00022989"/>
    </source>
</evidence>
<dbReference type="Proteomes" id="UP000321533">
    <property type="component" value="Chromosome"/>
</dbReference>
<dbReference type="Pfam" id="PF02687">
    <property type="entry name" value="FtsX"/>
    <property type="match status" value="2"/>
</dbReference>
<organism evidence="9 10">
    <name type="scientific">Panacibacter ginsenosidivorans</name>
    <dbReference type="NCBI Taxonomy" id="1813871"/>
    <lineage>
        <taxon>Bacteria</taxon>
        <taxon>Pseudomonadati</taxon>
        <taxon>Bacteroidota</taxon>
        <taxon>Chitinophagia</taxon>
        <taxon>Chitinophagales</taxon>
        <taxon>Chitinophagaceae</taxon>
        <taxon>Panacibacter</taxon>
    </lineage>
</organism>
<feature type="domain" description="MacB-like periplasmic core" evidence="8">
    <location>
        <begin position="21"/>
        <end position="245"/>
    </location>
</feature>
<feature type="transmembrane region" description="Helical" evidence="6">
    <location>
        <begin position="731"/>
        <end position="749"/>
    </location>
</feature>
<feature type="transmembrane region" description="Helical" evidence="6">
    <location>
        <begin position="382"/>
        <end position="412"/>
    </location>
</feature>
<comment type="subcellular location">
    <subcellularLocation>
        <location evidence="1">Cell membrane</location>
        <topology evidence="1">Multi-pass membrane protein</topology>
    </subcellularLocation>
</comment>
<keyword evidence="3 6" id="KW-0812">Transmembrane</keyword>
<dbReference type="InterPro" id="IPR050250">
    <property type="entry name" value="Macrolide_Exporter_MacB"/>
</dbReference>
<name>A0A5B8VEU0_9BACT</name>
<dbReference type="GO" id="GO:0005886">
    <property type="term" value="C:plasma membrane"/>
    <property type="evidence" value="ECO:0007669"/>
    <property type="project" value="UniProtKB-SubCell"/>
</dbReference>